<evidence type="ECO:0000313" key="2">
    <source>
        <dbReference type="Proteomes" id="UP000009376"/>
    </source>
</evidence>
<name>D6GWL8_PARA5</name>
<gene>
    <name evidence="1" type="ORF">BJBARM5_0889</name>
</gene>
<organism evidence="1 2">
    <name type="scientific">Candidatus Parvarchaeum acidophilus ARMAN-5</name>
    <dbReference type="NCBI Taxonomy" id="662762"/>
    <lineage>
        <taxon>Archaea</taxon>
        <taxon>Candidatus Parvarchaeota</taxon>
        <taxon>Candidatus Parvarchaeum</taxon>
    </lineage>
</organism>
<dbReference type="AlphaFoldDB" id="D6GWL8"/>
<evidence type="ECO:0008006" key="3">
    <source>
        <dbReference type="Google" id="ProtNLM"/>
    </source>
</evidence>
<sequence>MVDYNPFISITYSKNDTIVNRVDDKVELMLLVNETLDHGGVIILKGSPGIGKSTVIGILERELSKAKDIDLIKEDFTPIVYNKLRNIQDKPGRRLLVILDDFNNIDMLDKLGQQKVIDLIYNMSQNMAIMLIENRDEGVETVFKKQGKIFNKYQLDGLKKEEMKQLIISRLNTVRKNKSDSLEPFTQAEFEKIYKKSEGNSRIALLICSALYDKKINSII</sequence>
<dbReference type="InterPro" id="IPR027417">
    <property type="entry name" value="P-loop_NTPase"/>
</dbReference>
<evidence type="ECO:0000313" key="1">
    <source>
        <dbReference type="EMBL" id="EFD92393.1"/>
    </source>
</evidence>
<proteinExistence type="predicted"/>
<dbReference type="SUPFAM" id="SSF52540">
    <property type="entry name" value="P-loop containing nucleoside triphosphate hydrolases"/>
    <property type="match status" value="1"/>
</dbReference>
<dbReference type="Proteomes" id="UP000009376">
    <property type="component" value="Unassembled WGS sequence"/>
</dbReference>
<accession>D6GWL8</accession>
<protein>
    <recommendedName>
        <fullName evidence="3">AAA+ ATPase domain-containing protein</fullName>
    </recommendedName>
</protein>
<dbReference type="EMBL" id="GG745602">
    <property type="protein sequence ID" value="EFD92393.1"/>
    <property type="molecule type" value="Genomic_DNA"/>
</dbReference>
<reference evidence="1 2" key="1">
    <citation type="journal article" date="2010" name="Proc. Natl. Acad. Sci. U.S.A.">
        <title>Enigmatic, ultrasmall, uncultivated Archaea.</title>
        <authorList>
            <person name="Baker B.J."/>
            <person name="Comolli L.R."/>
            <person name="Dick G.J."/>
            <person name="Hauser L.J."/>
            <person name="Hyatt D."/>
            <person name="Dill B.D."/>
            <person name="Land M.L."/>
            <person name="Verberkmoes N.C."/>
            <person name="Hettich R.L."/>
            <person name="Banfield J.F."/>
        </authorList>
    </citation>
    <scope>NUCLEOTIDE SEQUENCE [LARGE SCALE GENOMIC DNA]</scope>
</reference>
<dbReference type="Gene3D" id="3.40.50.300">
    <property type="entry name" value="P-loop containing nucleotide triphosphate hydrolases"/>
    <property type="match status" value="1"/>
</dbReference>